<dbReference type="AlphaFoldDB" id="K0RRJ3"/>
<dbReference type="InterPro" id="IPR006816">
    <property type="entry name" value="ELMO_dom"/>
</dbReference>
<organism evidence="3 4">
    <name type="scientific">Thalassiosira oceanica</name>
    <name type="common">Marine diatom</name>
    <dbReference type="NCBI Taxonomy" id="159749"/>
    <lineage>
        <taxon>Eukaryota</taxon>
        <taxon>Sar</taxon>
        <taxon>Stramenopiles</taxon>
        <taxon>Ochrophyta</taxon>
        <taxon>Bacillariophyta</taxon>
        <taxon>Coscinodiscophyceae</taxon>
        <taxon>Thalassiosirophycidae</taxon>
        <taxon>Thalassiosirales</taxon>
        <taxon>Thalassiosiraceae</taxon>
        <taxon>Thalassiosira</taxon>
    </lineage>
</organism>
<feature type="non-terminal residue" evidence="3">
    <location>
        <position position="1"/>
    </location>
</feature>
<feature type="compositionally biased region" description="Polar residues" evidence="1">
    <location>
        <begin position="396"/>
        <end position="418"/>
    </location>
</feature>
<dbReference type="Pfam" id="PF08547">
    <property type="entry name" value="CIA30"/>
    <property type="match status" value="1"/>
</dbReference>
<feature type="compositionally biased region" description="Basic and acidic residues" evidence="1">
    <location>
        <begin position="353"/>
        <end position="362"/>
    </location>
</feature>
<feature type="region of interest" description="Disordered" evidence="1">
    <location>
        <begin position="335"/>
        <end position="418"/>
    </location>
</feature>
<comment type="caution">
    <text evidence="3">The sequence shown here is derived from an EMBL/GenBank/DDBJ whole genome shotgun (WGS) entry which is preliminary data.</text>
</comment>
<dbReference type="Pfam" id="PF04727">
    <property type="entry name" value="ELMO_CED12"/>
    <property type="match status" value="1"/>
</dbReference>
<reference evidence="3 4" key="1">
    <citation type="journal article" date="2012" name="Genome Biol.">
        <title>Genome and low-iron response of an oceanic diatom adapted to chronic iron limitation.</title>
        <authorList>
            <person name="Lommer M."/>
            <person name="Specht M."/>
            <person name="Roy A.S."/>
            <person name="Kraemer L."/>
            <person name="Andreson R."/>
            <person name="Gutowska M.A."/>
            <person name="Wolf J."/>
            <person name="Bergner S.V."/>
            <person name="Schilhabel M.B."/>
            <person name="Klostermeier U.C."/>
            <person name="Beiko R.G."/>
            <person name="Rosenstiel P."/>
            <person name="Hippler M."/>
            <person name="Laroche J."/>
        </authorList>
    </citation>
    <scope>NUCLEOTIDE SEQUENCE [LARGE SCALE GENOMIC DNA]</scope>
    <source>
        <strain evidence="3 4">CCMP1005</strain>
    </source>
</reference>
<dbReference type="PANTHER" id="PTHR12771:SF56">
    <property type="entry name" value="CED-12"/>
    <property type="match status" value="1"/>
</dbReference>
<dbReference type="InterPro" id="IPR050868">
    <property type="entry name" value="ELMO_domain-containing"/>
</dbReference>
<sequence length="1010" mass="110061">ANGKEADETRSSTTTLWLPLSRSSAPLERALVVLGVLPSFSSMVGVAESRQTNELAAESPGDPRKLDDESSKTLIVEDFSNPRNQWRTLNDPVMGGQSYSRIKIDEGVAHFLGRCEIVPKLGAPGFVTMATGNRFGQVSSFPDLSTCEAFEFVLKTNVDYEGYRFSFGKAHPKGGRFAYGFKSPLPMSDLPPVGEFGLVRIPFHRFSDKWNDATGEIEVECADDARFCPTKKWLRTPEQLSFWGEGVEGAVDLKIQSISAVGCDPNASGEAIAPSKIVSNFHSVISNPFFLAMMLVLCLLICSIGLSCYCCYRCGKRSRDLQTEDFEVTKLTTENVSCEESQHRSNDEEDPENRDMAEHASDDLLGGTPTMVNMPPAAPAFAAAASSLPNERRDATTNPTQADSSGPQQQTPQGWSFGSMASTLASSARDVVTTATSATNRKAEDPTSGAFFSNLTNNFTESVSQVNQNINLQPLQSFTKSLSHNLTGRNTLPDKTTASQVLMFRQLLHTKCRPGLRLSRAYQGTPAQRAVLHMPWWERGIETTKKMVISYDNLITRLWLSGAIMPFERGGYAAVDTCALVEGRGRDDGDQKATTSSIDTLINEKGLPPIPHDYWVDRMGFQQTDPVTDFRSGGVLSLAMLVHIVESCPSVHSRFVPKPNAAATDMNKSDGVISLEEIISDDASVLPFGITCINITDMLAKFLMFSKAVDKMDALLSAKPFWKMFIDPNALLVLQEVSLDLLCDVCVELGRERRVKHFMKLAGKEVKEDREELGGMPGAADGKVTVFDFAEILQRTEKRVGDELLDAGPQNVDELRAIGRRVKSKYLMRIQLQEKHNIPKSDLSDPVSPLGKQLPKISKESVKNVGASVIGGVGGFVSMLKSSKGKADDALAPRPAPADGILERKAETSDEAPEVEIGIDGSTSEMPKPPANPLGDLEPPAADDEVASETGPVETDAGDELDKLSAELAAEAFDLLGGDFDNIDVEHSEELLDMMDDKVDPMTAFAFDDF</sequence>
<evidence type="ECO:0000313" key="4">
    <source>
        <dbReference type="Proteomes" id="UP000266841"/>
    </source>
</evidence>
<feature type="domain" description="ELMO" evidence="2">
    <location>
        <begin position="593"/>
        <end position="804"/>
    </location>
</feature>
<dbReference type="OrthoDB" id="67155at2759"/>
<dbReference type="PROSITE" id="PS51335">
    <property type="entry name" value="ELMO"/>
    <property type="match status" value="1"/>
</dbReference>
<feature type="region of interest" description="Disordered" evidence="1">
    <location>
        <begin position="884"/>
        <end position="962"/>
    </location>
</feature>
<name>K0RRJ3_THAOC</name>
<dbReference type="InterPro" id="IPR013857">
    <property type="entry name" value="NADH-UbQ_OxRdtase-assoc_prot30"/>
</dbReference>
<accession>K0RRJ3</accession>
<dbReference type="PANTHER" id="PTHR12771">
    <property type="entry name" value="ENGULFMENT AND CELL MOTILITY"/>
    <property type="match status" value="1"/>
</dbReference>
<dbReference type="Proteomes" id="UP000266841">
    <property type="component" value="Unassembled WGS sequence"/>
</dbReference>
<evidence type="ECO:0000256" key="1">
    <source>
        <dbReference type="SAM" id="MobiDB-lite"/>
    </source>
</evidence>
<dbReference type="eggNOG" id="ENOG502SKT1">
    <property type="taxonomic scope" value="Eukaryota"/>
</dbReference>
<proteinExistence type="predicted"/>
<dbReference type="InterPro" id="IPR008979">
    <property type="entry name" value="Galactose-bd-like_sf"/>
</dbReference>
<evidence type="ECO:0000259" key="2">
    <source>
        <dbReference type="PROSITE" id="PS51335"/>
    </source>
</evidence>
<evidence type="ECO:0000313" key="3">
    <source>
        <dbReference type="EMBL" id="EJK49247.1"/>
    </source>
</evidence>
<dbReference type="EMBL" id="AGNL01044991">
    <property type="protein sequence ID" value="EJK49247.1"/>
    <property type="molecule type" value="Genomic_DNA"/>
</dbReference>
<dbReference type="SUPFAM" id="SSF49785">
    <property type="entry name" value="Galactose-binding domain-like"/>
    <property type="match status" value="1"/>
</dbReference>
<protein>
    <recommendedName>
        <fullName evidence="2">ELMO domain-containing protein</fullName>
    </recommendedName>
</protein>
<gene>
    <name evidence="3" type="ORF">THAOC_31896</name>
</gene>
<keyword evidence="4" id="KW-1185">Reference proteome</keyword>